<proteinExistence type="predicted"/>
<evidence type="ECO:0000313" key="1">
    <source>
        <dbReference type="EMBL" id="EEC83464.1"/>
    </source>
</evidence>
<dbReference type="InterPro" id="IPR036875">
    <property type="entry name" value="Znf_CCHC_sf"/>
</dbReference>
<dbReference type="EMBL" id="CM000133">
    <property type="protein sequence ID" value="EEC83464.1"/>
    <property type="molecule type" value="Genomic_DNA"/>
</dbReference>
<reference evidence="1 2" key="1">
    <citation type="journal article" date="2005" name="PLoS Biol.">
        <title>The genomes of Oryza sativa: a history of duplications.</title>
        <authorList>
            <person name="Yu J."/>
            <person name="Wang J."/>
            <person name="Lin W."/>
            <person name="Li S."/>
            <person name="Li H."/>
            <person name="Zhou J."/>
            <person name="Ni P."/>
            <person name="Dong W."/>
            <person name="Hu S."/>
            <person name="Zeng C."/>
            <person name="Zhang J."/>
            <person name="Zhang Y."/>
            <person name="Li R."/>
            <person name="Xu Z."/>
            <person name="Li S."/>
            <person name="Li X."/>
            <person name="Zheng H."/>
            <person name="Cong L."/>
            <person name="Lin L."/>
            <person name="Yin J."/>
            <person name="Geng J."/>
            <person name="Li G."/>
            <person name="Shi J."/>
            <person name="Liu J."/>
            <person name="Lv H."/>
            <person name="Li J."/>
            <person name="Wang J."/>
            <person name="Deng Y."/>
            <person name="Ran L."/>
            <person name="Shi X."/>
            <person name="Wang X."/>
            <person name="Wu Q."/>
            <person name="Li C."/>
            <person name="Ren X."/>
            <person name="Wang J."/>
            <person name="Wang X."/>
            <person name="Li D."/>
            <person name="Liu D."/>
            <person name="Zhang X."/>
            <person name="Ji Z."/>
            <person name="Zhao W."/>
            <person name="Sun Y."/>
            <person name="Zhang Z."/>
            <person name="Bao J."/>
            <person name="Han Y."/>
            <person name="Dong L."/>
            <person name="Ji J."/>
            <person name="Chen P."/>
            <person name="Wu S."/>
            <person name="Liu J."/>
            <person name="Xiao Y."/>
            <person name="Bu D."/>
            <person name="Tan J."/>
            <person name="Yang L."/>
            <person name="Ye C."/>
            <person name="Zhang J."/>
            <person name="Xu J."/>
            <person name="Zhou Y."/>
            <person name="Yu Y."/>
            <person name="Zhang B."/>
            <person name="Zhuang S."/>
            <person name="Wei H."/>
            <person name="Liu B."/>
            <person name="Lei M."/>
            <person name="Yu H."/>
            <person name="Li Y."/>
            <person name="Xu H."/>
            <person name="Wei S."/>
            <person name="He X."/>
            <person name="Fang L."/>
            <person name="Zhang Z."/>
            <person name="Zhang Y."/>
            <person name="Huang X."/>
            <person name="Su Z."/>
            <person name="Tong W."/>
            <person name="Li J."/>
            <person name="Tong Z."/>
            <person name="Li S."/>
            <person name="Ye J."/>
            <person name="Wang L."/>
            <person name="Fang L."/>
            <person name="Lei T."/>
            <person name="Chen C."/>
            <person name="Chen H."/>
            <person name="Xu Z."/>
            <person name="Li H."/>
            <person name="Huang H."/>
            <person name="Zhang F."/>
            <person name="Xu H."/>
            <person name="Li N."/>
            <person name="Zhao C."/>
            <person name="Li S."/>
            <person name="Dong L."/>
            <person name="Huang Y."/>
            <person name="Li L."/>
            <person name="Xi Y."/>
            <person name="Qi Q."/>
            <person name="Li W."/>
            <person name="Zhang B."/>
            <person name="Hu W."/>
            <person name="Zhang Y."/>
            <person name="Tian X."/>
            <person name="Jiao Y."/>
            <person name="Liang X."/>
            <person name="Jin J."/>
            <person name="Gao L."/>
            <person name="Zheng W."/>
            <person name="Hao B."/>
            <person name="Liu S."/>
            <person name="Wang W."/>
            <person name="Yuan L."/>
            <person name="Cao M."/>
            <person name="McDermott J."/>
            <person name="Samudrala R."/>
            <person name="Wang J."/>
            <person name="Wong G.K."/>
            <person name="Yang H."/>
        </authorList>
    </citation>
    <scope>NUCLEOTIDE SEQUENCE [LARGE SCALE GENOMIC DNA]</scope>
    <source>
        <strain evidence="2">cv. 93-11</strain>
    </source>
</reference>
<dbReference type="OMA" id="FENMMFR"/>
<dbReference type="GO" id="GO:0008270">
    <property type="term" value="F:zinc ion binding"/>
    <property type="evidence" value="ECO:0007669"/>
    <property type="project" value="InterPro"/>
</dbReference>
<name>B8BA29_ORYSI</name>
<dbReference type="HOGENOM" id="CLU_021137_2_0_1"/>
<keyword evidence="2" id="KW-1185">Reference proteome</keyword>
<dbReference type="Gramene" id="BGIOSGA027099-TA">
    <property type="protein sequence ID" value="BGIOSGA027099-PA"/>
    <property type="gene ID" value="BGIOSGA027099"/>
</dbReference>
<dbReference type="Pfam" id="PF14223">
    <property type="entry name" value="Retrotran_gag_2"/>
    <property type="match status" value="1"/>
</dbReference>
<evidence type="ECO:0008006" key="3">
    <source>
        <dbReference type="Google" id="ProtNLM"/>
    </source>
</evidence>
<dbReference type="STRING" id="39946.B8BA29"/>
<dbReference type="SUPFAM" id="SSF57756">
    <property type="entry name" value="Retrovirus zinc finger-like domains"/>
    <property type="match status" value="1"/>
</dbReference>
<sequence length="260" mass="28918">MVPRDDSSSSKAIVSGGFGDLIAPATATTGRLPFPMLTRANYVAWAISRMKFLLRTNGAWGAINREKTSGAINESKDQLALTIILQSIDGETLLRVVEKETASDVWVALRYMHVGGERVRVARIQSLHSDFDNLKMSDVESVDDFAAKFTALVGRIRELGEAMDEKYVVKKKLRAVSTKFISVASSLMLFSNINKMAMEEAIVSLKAHEELVKGREIQKEEQLLMARARDSVGGRGRGRDEWKDKSKVMCYNCQELGHFA</sequence>
<dbReference type="PANTHER" id="PTHR35317">
    <property type="entry name" value="OS04G0629600 PROTEIN"/>
    <property type="match status" value="1"/>
</dbReference>
<gene>
    <name evidence="1" type="ORF">OsI_28970</name>
</gene>
<accession>B8BA29</accession>
<dbReference type="PANTHER" id="PTHR35317:SF38">
    <property type="entry name" value="RNA-DIRECTED DNA POLYMERASE"/>
    <property type="match status" value="1"/>
</dbReference>
<dbReference type="GO" id="GO:0003676">
    <property type="term" value="F:nucleic acid binding"/>
    <property type="evidence" value="ECO:0007669"/>
    <property type="project" value="InterPro"/>
</dbReference>
<evidence type="ECO:0000313" key="2">
    <source>
        <dbReference type="Proteomes" id="UP000007015"/>
    </source>
</evidence>
<dbReference type="Proteomes" id="UP000007015">
    <property type="component" value="Chromosome 8"/>
</dbReference>
<protein>
    <recommendedName>
        <fullName evidence="3">DUF4219 domain-containing protein</fullName>
    </recommendedName>
</protein>
<organism evidence="1 2">
    <name type="scientific">Oryza sativa subsp. indica</name>
    <name type="common">Rice</name>
    <dbReference type="NCBI Taxonomy" id="39946"/>
    <lineage>
        <taxon>Eukaryota</taxon>
        <taxon>Viridiplantae</taxon>
        <taxon>Streptophyta</taxon>
        <taxon>Embryophyta</taxon>
        <taxon>Tracheophyta</taxon>
        <taxon>Spermatophyta</taxon>
        <taxon>Magnoliopsida</taxon>
        <taxon>Liliopsida</taxon>
        <taxon>Poales</taxon>
        <taxon>Poaceae</taxon>
        <taxon>BOP clade</taxon>
        <taxon>Oryzoideae</taxon>
        <taxon>Oryzeae</taxon>
        <taxon>Oryzinae</taxon>
        <taxon>Oryza</taxon>
        <taxon>Oryza sativa</taxon>
    </lineage>
</organism>
<dbReference type="AlphaFoldDB" id="B8BA29"/>